<reference evidence="7 8" key="1">
    <citation type="submission" date="2020-06" db="EMBL/GenBank/DDBJ databases">
        <authorList>
            <person name="Li R."/>
            <person name="Bekaert M."/>
        </authorList>
    </citation>
    <scope>NUCLEOTIDE SEQUENCE [LARGE SCALE GENOMIC DNA]</scope>
    <source>
        <strain evidence="8">wild</strain>
    </source>
</reference>
<feature type="region of interest" description="Disordered" evidence="5">
    <location>
        <begin position="93"/>
        <end position="117"/>
    </location>
</feature>
<accession>A0A6J8A510</accession>
<dbReference type="PANTHER" id="PTHR37984:SF5">
    <property type="entry name" value="PROTEIN NYNRIN-LIKE"/>
    <property type="match status" value="1"/>
</dbReference>
<keyword evidence="8" id="KW-1185">Reference proteome</keyword>
<protein>
    <recommendedName>
        <fullName evidence="6">Integrase zinc-binding domain-containing protein</fullName>
    </recommendedName>
</protein>
<feature type="region of interest" description="Disordered" evidence="5">
    <location>
        <begin position="33"/>
        <end position="59"/>
    </location>
</feature>
<dbReference type="InterPro" id="IPR021109">
    <property type="entry name" value="Peptidase_aspartic_dom_sf"/>
</dbReference>
<dbReference type="FunFam" id="1.10.340.70:FF:000001">
    <property type="entry name" value="Retrovirus-related Pol polyprotein from transposon gypsy-like Protein"/>
    <property type="match status" value="1"/>
</dbReference>
<evidence type="ECO:0000256" key="5">
    <source>
        <dbReference type="SAM" id="MobiDB-lite"/>
    </source>
</evidence>
<evidence type="ECO:0000256" key="2">
    <source>
        <dbReference type="ARBA" id="ARBA00022695"/>
    </source>
</evidence>
<organism evidence="7 8">
    <name type="scientific">Mytilus coruscus</name>
    <name type="common">Sea mussel</name>
    <dbReference type="NCBI Taxonomy" id="42192"/>
    <lineage>
        <taxon>Eukaryota</taxon>
        <taxon>Metazoa</taxon>
        <taxon>Spiralia</taxon>
        <taxon>Lophotrochozoa</taxon>
        <taxon>Mollusca</taxon>
        <taxon>Bivalvia</taxon>
        <taxon>Autobranchia</taxon>
        <taxon>Pteriomorphia</taxon>
        <taxon>Mytilida</taxon>
        <taxon>Mytiloidea</taxon>
        <taxon>Mytilidae</taxon>
        <taxon>Mytilinae</taxon>
        <taxon>Mytilus</taxon>
    </lineage>
</organism>
<dbReference type="AlphaFoldDB" id="A0A6J8A510"/>
<dbReference type="Gene3D" id="2.40.70.10">
    <property type="entry name" value="Acid Proteases"/>
    <property type="match status" value="1"/>
</dbReference>
<dbReference type="Gene3D" id="1.10.340.70">
    <property type="match status" value="1"/>
</dbReference>
<feature type="region of interest" description="Disordered" evidence="5">
    <location>
        <begin position="265"/>
        <end position="287"/>
    </location>
</feature>
<keyword evidence="2" id="KW-0548">Nucleotidyltransferase</keyword>
<dbReference type="GO" id="GO:0016779">
    <property type="term" value="F:nucleotidyltransferase activity"/>
    <property type="evidence" value="ECO:0007669"/>
    <property type="project" value="UniProtKB-KW"/>
</dbReference>
<dbReference type="Proteomes" id="UP000507470">
    <property type="component" value="Unassembled WGS sequence"/>
</dbReference>
<dbReference type="PANTHER" id="PTHR37984">
    <property type="entry name" value="PROTEIN CBG26694"/>
    <property type="match status" value="1"/>
</dbReference>
<gene>
    <name evidence="7" type="ORF">MCOR_3934</name>
</gene>
<dbReference type="InterPro" id="IPR041588">
    <property type="entry name" value="Integrase_H2C2"/>
</dbReference>
<dbReference type="EMBL" id="CACVKT020000730">
    <property type="protein sequence ID" value="CAC5362035.1"/>
    <property type="molecule type" value="Genomic_DNA"/>
</dbReference>
<evidence type="ECO:0000256" key="1">
    <source>
        <dbReference type="ARBA" id="ARBA00022679"/>
    </source>
</evidence>
<evidence type="ECO:0000256" key="4">
    <source>
        <dbReference type="ARBA" id="ARBA00022759"/>
    </source>
</evidence>
<evidence type="ECO:0000313" key="8">
    <source>
        <dbReference type="Proteomes" id="UP000507470"/>
    </source>
</evidence>
<dbReference type="GO" id="GO:0004519">
    <property type="term" value="F:endonuclease activity"/>
    <property type="evidence" value="ECO:0007669"/>
    <property type="project" value="UniProtKB-KW"/>
</dbReference>
<evidence type="ECO:0000259" key="6">
    <source>
        <dbReference type="Pfam" id="PF17921"/>
    </source>
</evidence>
<name>A0A6J8A510_MYTCO</name>
<dbReference type="InterPro" id="IPR050951">
    <property type="entry name" value="Retrovirus_Pol_polyprotein"/>
</dbReference>
<dbReference type="OrthoDB" id="6120522at2759"/>
<evidence type="ECO:0000313" key="7">
    <source>
        <dbReference type="EMBL" id="CAC5362035.1"/>
    </source>
</evidence>
<feature type="domain" description="Integrase zinc-binding" evidence="6">
    <location>
        <begin position="381"/>
        <end position="439"/>
    </location>
</feature>
<dbReference type="SUPFAM" id="SSF50630">
    <property type="entry name" value="Acid proteases"/>
    <property type="match status" value="1"/>
</dbReference>
<evidence type="ECO:0000256" key="3">
    <source>
        <dbReference type="ARBA" id="ARBA00022722"/>
    </source>
</evidence>
<keyword evidence="3" id="KW-0540">Nuclease</keyword>
<dbReference type="InterPro" id="IPR001969">
    <property type="entry name" value="Aspartic_peptidase_AS"/>
</dbReference>
<feature type="compositionally biased region" description="Low complexity" evidence="5">
    <location>
        <begin position="277"/>
        <end position="286"/>
    </location>
</feature>
<proteinExistence type="predicted"/>
<keyword evidence="4" id="KW-0378">Hydrolase</keyword>
<dbReference type="GO" id="GO:0006508">
    <property type="term" value="P:proteolysis"/>
    <property type="evidence" value="ECO:0007669"/>
    <property type="project" value="InterPro"/>
</dbReference>
<dbReference type="GO" id="GO:0004190">
    <property type="term" value="F:aspartic-type endopeptidase activity"/>
    <property type="evidence" value="ECO:0007669"/>
    <property type="project" value="InterPro"/>
</dbReference>
<sequence length="471" mass="53358">MRLRIKQSHPKGLNEAIRLAVELEAYNKAESRTMKSMGHLRHTTSDERTEAPNSPDTTVSMGQMTTWMQTIENNLLSLTKEIKELKNCPNNIKKQSTWGGHTKGPDTDGSVKTLKSGDKAANKDKGAVISASEDAGMFVELLIHDILVKFVVDTGATLTLVSTKVYDLIPDLYRPHLSATKSQIKSACGNYLNLRGKGNFKLNFGKERFTSEAVVTELQVDGILGLDFMKKNKCLIDVSANLLNIDNFRVPLIFQGTQRRNADALSRAPGKPCRLTSDSQSNMSSDCSKREHSHVKIVTSQMPDNGKELTLMELQSNDSDLKLVKRWLTEGHRPQYNEVSGKGFFIRSLWSQFDSLELQEDIVVRRFNDLELNVAKLQAVIPMSERKQVLEYCHDTKYAGHLGIHKTREKIRQSYYWPGLQSDARAYVASCNKCTRRNHPMKKNRASMRLEEDNGRHERKRPAWTADYVIE</sequence>
<keyword evidence="4" id="KW-0255">Endonuclease</keyword>
<keyword evidence="1" id="KW-0808">Transferase</keyword>
<dbReference type="PROSITE" id="PS00141">
    <property type="entry name" value="ASP_PROTEASE"/>
    <property type="match status" value="1"/>
</dbReference>
<dbReference type="Pfam" id="PF17921">
    <property type="entry name" value="Integrase_H2C2"/>
    <property type="match status" value="1"/>
</dbReference>
<dbReference type="Pfam" id="PF13650">
    <property type="entry name" value="Asp_protease_2"/>
    <property type="match status" value="1"/>
</dbReference>